<evidence type="ECO:0000313" key="18">
    <source>
        <dbReference type="Proteomes" id="UP000824469"/>
    </source>
</evidence>
<dbReference type="PANTHER" id="PTHR11709">
    <property type="entry name" value="MULTI-COPPER OXIDASE"/>
    <property type="match status" value="1"/>
</dbReference>
<protein>
    <recommendedName>
        <fullName evidence="6">L-ascorbate oxidase</fullName>
        <ecNumber evidence="5">1.10.3.3</ecNumber>
    </recommendedName>
</protein>
<dbReference type="InterPro" id="IPR011707">
    <property type="entry name" value="Cu-oxidase-like_N"/>
</dbReference>
<evidence type="ECO:0000256" key="1">
    <source>
        <dbReference type="ARBA" id="ARBA00001935"/>
    </source>
</evidence>
<accession>A0AA38FAG9</accession>
<dbReference type="OMA" id="CHIIEHQ"/>
<comment type="subcellular location">
    <subcellularLocation>
        <location evidence="2">Secreted</location>
    </subcellularLocation>
</comment>
<comment type="cofactor">
    <cofactor evidence="1">
        <name>Cu cation</name>
        <dbReference type="ChEBI" id="CHEBI:23378"/>
    </cofactor>
</comment>
<reference evidence="17 18" key="1">
    <citation type="journal article" date="2021" name="Nat. Plants">
        <title>The Taxus genome provides insights into paclitaxel biosynthesis.</title>
        <authorList>
            <person name="Xiong X."/>
            <person name="Gou J."/>
            <person name="Liao Q."/>
            <person name="Li Y."/>
            <person name="Zhou Q."/>
            <person name="Bi G."/>
            <person name="Li C."/>
            <person name="Du R."/>
            <person name="Wang X."/>
            <person name="Sun T."/>
            <person name="Guo L."/>
            <person name="Liang H."/>
            <person name="Lu P."/>
            <person name="Wu Y."/>
            <person name="Zhang Z."/>
            <person name="Ro D.K."/>
            <person name="Shang Y."/>
            <person name="Huang S."/>
            <person name="Yan J."/>
        </authorList>
    </citation>
    <scope>NUCLEOTIDE SEQUENCE [LARGE SCALE GENOMIC DNA]</scope>
    <source>
        <strain evidence="17">Ta-2019</strain>
    </source>
</reference>
<sequence>ETVIAINGQYPGPVITAKVGDTIIVEVENGMPTENVVVHWHGIRQIGTPWNDGTASISQCPILSGEKYNYTFVVDQPGTYFYHGHYGLQRAAGLYGWLIVEAAGKEPFSYDGELRVMLDDWWHKSVYQQAYDLSSNPFLWVGEAQSLLMEGRGKYHCSKPNSGRCNATNPQCSAHILPVKSGGTYRLRIASVASLATLNFLIQGHNMTVVEADGHYVEPVVLDNLDVYSGESYSVLITANQDPSQNYWAGVNVRGRRSRAETGLSILNYLPNPSTKLPAGPPPSSPLWNDFAYSKALARKFVSLKGHEELPPLQSHRQLILLNTQNDINGVTKWAINNISLVPPPTPYLAAMKYKIPDAYDATPPPENYNAADYNIFLPPPNPNAREGNGVYVFNFSSVVDVILQNANTLDPNNSEIHPWHLHGHEFWIMGYGEGVFDSKRDPKTYNLVNPPLRNTVALFPYGWTALRFRANNPGAWIFHCHLEAHLFMGMGIIFAEGIDRLRTIPASTMGCGLTKGLHE</sequence>
<evidence type="ECO:0000256" key="4">
    <source>
        <dbReference type="ARBA" id="ARBA00011473"/>
    </source>
</evidence>
<dbReference type="GO" id="GO:0008447">
    <property type="term" value="F:L-ascorbate oxidase activity"/>
    <property type="evidence" value="ECO:0007669"/>
    <property type="project" value="UniProtKB-EC"/>
</dbReference>
<evidence type="ECO:0000256" key="11">
    <source>
        <dbReference type="ARBA" id="ARBA00023008"/>
    </source>
</evidence>
<dbReference type="AlphaFoldDB" id="A0AA38FAG9"/>
<organism evidence="17 18">
    <name type="scientific">Taxus chinensis</name>
    <name type="common">Chinese yew</name>
    <name type="synonym">Taxus wallichiana var. chinensis</name>
    <dbReference type="NCBI Taxonomy" id="29808"/>
    <lineage>
        <taxon>Eukaryota</taxon>
        <taxon>Viridiplantae</taxon>
        <taxon>Streptophyta</taxon>
        <taxon>Embryophyta</taxon>
        <taxon>Tracheophyta</taxon>
        <taxon>Spermatophyta</taxon>
        <taxon>Pinopsida</taxon>
        <taxon>Pinidae</taxon>
        <taxon>Conifers II</taxon>
        <taxon>Cupressales</taxon>
        <taxon>Taxaceae</taxon>
        <taxon>Taxus</taxon>
    </lineage>
</organism>
<dbReference type="EC" id="1.10.3.3" evidence="5"/>
<dbReference type="Pfam" id="PF07731">
    <property type="entry name" value="Cu-oxidase_2"/>
    <property type="match status" value="1"/>
</dbReference>
<gene>
    <name evidence="17" type="ORF">KI387_038871</name>
</gene>
<dbReference type="Pfam" id="PF07732">
    <property type="entry name" value="Cu-oxidase_3"/>
    <property type="match status" value="1"/>
</dbReference>
<evidence type="ECO:0000256" key="13">
    <source>
        <dbReference type="ARBA" id="ARBA00048908"/>
    </source>
</evidence>
<keyword evidence="12" id="KW-1015">Disulfide bond</keyword>
<dbReference type="InterPro" id="IPR045087">
    <property type="entry name" value="Cu-oxidase_fam"/>
</dbReference>
<feature type="non-terminal residue" evidence="17">
    <location>
        <position position="1"/>
    </location>
</feature>
<dbReference type="InterPro" id="IPR001117">
    <property type="entry name" value="Cu-oxidase_2nd"/>
</dbReference>
<dbReference type="InterPro" id="IPR033138">
    <property type="entry name" value="Cu_oxidase_CS"/>
</dbReference>
<dbReference type="InterPro" id="IPR017760">
    <property type="entry name" value="L-ascorbate_oxidase_pln"/>
</dbReference>
<dbReference type="FunFam" id="2.60.40.420:FF:000045">
    <property type="entry name" value="Laccase 2"/>
    <property type="match status" value="1"/>
</dbReference>
<feature type="domain" description="Plastocyanin-like" evidence="14">
    <location>
        <begin position="116"/>
        <end position="269"/>
    </location>
</feature>
<evidence type="ECO:0000256" key="10">
    <source>
        <dbReference type="ARBA" id="ARBA00023002"/>
    </source>
</evidence>
<evidence type="ECO:0000256" key="3">
    <source>
        <dbReference type="ARBA" id="ARBA00010609"/>
    </source>
</evidence>
<comment type="catalytic activity">
    <reaction evidence="13">
        <text>4 L-ascorbate + O2 = 4 monodehydro-L-ascorbate radical + 2 H2O</text>
        <dbReference type="Rhea" id="RHEA:30243"/>
        <dbReference type="ChEBI" id="CHEBI:15377"/>
        <dbReference type="ChEBI" id="CHEBI:15379"/>
        <dbReference type="ChEBI" id="CHEBI:38290"/>
        <dbReference type="ChEBI" id="CHEBI:59513"/>
        <dbReference type="EC" id="1.10.3.3"/>
    </reaction>
</comment>
<keyword evidence="9" id="KW-0677">Repeat</keyword>
<keyword evidence="8" id="KW-0479">Metal-binding</keyword>
<dbReference type="NCBIfam" id="TIGR03388">
    <property type="entry name" value="ascorbase"/>
    <property type="match status" value="1"/>
</dbReference>
<evidence type="ECO:0000256" key="12">
    <source>
        <dbReference type="ARBA" id="ARBA00023157"/>
    </source>
</evidence>
<dbReference type="GO" id="GO:0005507">
    <property type="term" value="F:copper ion binding"/>
    <property type="evidence" value="ECO:0007669"/>
    <property type="project" value="InterPro"/>
</dbReference>
<dbReference type="InterPro" id="IPR011706">
    <property type="entry name" value="Cu-oxidase_C"/>
</dbReference>
<evidence type="ECO:0000256" key="8">
    <source>
        <dbReference type="ARBA" id="ARBA00022723"/>
    </source>
</evidence>
<dbReference type="CDD" id="cd13893">
    <property type="entry name" value="CuRO_3_AAO"/>
    <property type="match status" value="1"/>
</dbReference>
<evidence type="ECO:0000256" key="9">
    <source>
        <dbReference type="ARBA" id="ARBA00022737"/>
    </source>
</evidence>
<dbReference type="PROSITE" id="PS00080">
    <property type="entry name" value="MULTICOPPER_OXIDASE2"/>
    <property type="match status" value="1"/>
</dbReference>
<comment type="subunit">
    <text evidence="4">Dimer.</text>
</comment>
<name>A0AA38FAG9_TAXCH</name>
<evidence type="ECO:0000256" key="2">
    <source>
        <dbReference type="ARBA" id="ARBA00004613"/>
    </source>
</evidence>
<comment type="similarity">
    <text evidence="3">Belongs to the multicopper oxidase family.</text>
</comment>
<keyword evidence="7" id="KW-0964">Secreted</keyword>
<evidence type="ECO:0000256" key="6">
    <source>
        <dbReference type="ARBA" id="ARBA00022095"/>
    </source>
</evidence>
<keyword evidence="10" id="KW-0560">Oxidoreductase</keyword>
<evidence type="ECO:0000259" key="15">
    <source>
        <dbReference type="Pfam" id="PF07731"/>
    </source>
</evidence>
<dbReference type="SUPFAM" id="SSF49503">
    <property type="entry name" value="Cupredoxins"/>
    <property type="match status" value="3"/>
</dbReference>
<dbReference type="PANTHER" id="PTHR11709:SF394">
    <property type="entry name" value="FI03373P-RELATED"/>
    <property type="match status" value="1"/>
</dbReference>
<dbReference type="Pfam" id="PF00394">
    <property type="entry name" value="Cu-oxidase"/>
    <property type="match status" value="1"/>
</dbReference>
<dbReference type="PROSITE" id="PS00079">
    <property type="entry name" value="MULTICOPPER_OXIDASE1"/>
    <property type="match status" value="1"/>
</dbReference>
<comment type="caution">
    <text evidence="17">The sequence shown here is derived from an EMBL/GenBank/DDBJ whole genome shotgun (WGS) entry which is preliminary data.</text>
</comment>
<keyword evidence="11" id="KW-0186">Copper</keyword>
<evidence type="ECO:0000256" key="7">
    <source>
        <dbReference type="ARBA" id="ARBA00022525"/>
    </source>
</evidence>
<keyword evidence="18" id="KW-1185">Reference proteome</keyword>
<evidence type="ECO:0000259" key="14">
    <source>
        <dbReference type="Pfam" id="PF00394"/>
    </source>
</evidence>
<feature type="domain" description="Plastocyanin-like" evidence="16">
    <location>
        <begin position="2"/>
        <end position="102"/>
    </location>
</feature>
<dbReference type="InterPro" id="IPR008972">
    <property type="entry name" value="Cupredoxin"/>
</dbReference>
<dbReference type="EMBL" id="JAHRHJ020000011">
    <property type="protein sequence ID" value="KAH9295283.1"/>
    <property type="molecule type" value="Genomic_DNA"/>
</dbReference>
<evidence type="ECO:0000256" key="5">
    <source>
        <dbReference type="ARBA" id="ARBA00012301"/>
    </source>
</evidence>
<dbReference type="Gene3D" id="2.60.40.420">
    <property type="entry name" value="Cupredoxins - blue copper proteins"/>
    <property type="match status" value="3"/>
</dbReference>
<proteinExistence type="inferred from homology"/>
<evidence type="ECO:0000259" key="16">
    <source>
        <dbReference type="Pfam" id="PF07732"/>
    </source>
</evidence>
<dbReference type="GO" id="GO:0005576">
    <property type="term" value="C:extracellular region"/>
    <property type="evidence" value="ECO:0007669"/>
    <property type="project" value="UniProtKB-SubCell"/>
</dbReference>
<evidence type="ECO:0000313" key="17">
    <source>
        <dbReference type="EMBL" id="KAH9295283.1"/>
    </source>
</evidence>
<dbReference type="Proteomes" id="UP000824469">
    <property type="component" value="Unassembled WGS sequence"/>
</dbReference>
<feature type="domain" description="Plastocyanin-like" evidence="15">
    <location>
        <begin position="377"/>
        <end position="498"/>
    </location>
</feature>
<dbReference type="InterPro" id="IPR002355">
    <property type="entry name" value="Cu_oxidase_Cu_BS"/>
</dbReference>
<dbReference type="InterPro" id="IPR034267">
    <property type="entry name" value="CuRO_3_AAO"/>
</dbReference>